<evidence type="ECO:0000256" key="3">
    <source>
        <dbReference type="ARBA" id="ARBA00022723"/>
    </source>
</evidence>
<comment type="caution">
    <text evidence="5">Lacks conserved residue(s) required for the propagation of feature annotation.</text>
</comment>
<reference evidence="7 8" key="1">
    <citation type="journal article" date="2023" name="Antonie Van Leeuwenhoek">
        <title>Mesoterricola silvestris gen. nov., sp. nov., Mesoterricola sediminis sp. nov., Geothrix oryzae sp. nov., Geothrix edaphica sp. nov., Geothrix rubra sp. nov., and Geothrix limicola sp. nov., six novel members of Acidobacteriota isolated from soils.</title>
        <authorList>
            <person name="Itoh H."/>
            <person name="Sugisawa Y."/>
            <person name="Mise K."/>
            <person name="Xu Z."/>
            <person name="Kuniyasu M."/>
            <person name="Ushijima N."/>
            <person name="Kawano K."/>
            <person name="Kobayashi E."/>
            <person name="Shiratori Y."/>
            <person name="Masuda Y."/>
            <person name="Senoo K."/>
        </authorList>
    </citation>
    <scope>NUCLEOTIDE SEQUENCE [LARGE SCALE GENOMIC DNA]</scope>
    <source>
        <strain evidence="7 8">Red803</strain>
    </source>
</reference>
<dbReference type="RefSeq" id="WP_285725013.1">
    <property type="nucleotide sequence ID" value="NZ_BSDD01000003.1"/>
</dbReference>
<evidence type="ECO:0000259" key="6">
    <source>
        <dbReference type="Pfam" id="PF01975"/>
    </source>
</evidence>
<keyword evidence="4 5" id="KW-0378">Hydrolase</keyword>
<accession>A0ABQ5Q6W2</accession>
<comment type="subcellular location">
    <subcellularLocation>
        <location evidence="5">Cytoplasm</location>
    </subcellularLocation>
</comment>
<evidence type="ECO:0000256" key="4">
    <source>
        <dbReference type="ARBA" id="ARBA00022801"/>
    </source>
</evidence>
<keyword evidence="8" id="KW-1185">Reference proteome</keyword>
<dbReference type="InterPro" id="IPR030048">
    <property type="entry name" value="SurE"/>
</dbReference>
<dbReference type="Gene3D" id="3.40.1210.10">
    <property type="entry name" value="Survival protein SurE-like phosphatase/nucleotidase"/>
    <property type="match status" value="1"/>
</dbReference>
<dbReference type="Proteomes" id="UP001165089">
    <property type="component" value="Unassembled WGS sequence"/>
</dbReference>
<comment type="similarity">
    <text evidence="2 5">Belongs to the SurE nucleotidase family.</text>
</comment>
<dbReference type="Pfam" id="PF01975">
    <property type="entry name" value="SurE"/>
    <property type="match status" value="1"/>
</dbReference>
<dbReference type="NCBIfam" id="TIGR00087">
    <property type="entry name" value="surE"/>
    <property type="match status" value="1"/>
</dbReference>
<feature type="binding site" evidence="5">
    <location>
        <position position="103"/>
    </location>
    <ligand>
        <name>a divalent metal cation</name>
        <dbReference type="ChEBI" id="CHEBI:60240"/>
    </ligand>
</feature>
<dbReference type="SUPFAM" id="SSF64167">
    <property type="entry name" value="SurE-like"/>
    <property type="match status" value="1"/>
</dbReference>
<feature type="binding site" evidence="5">
    <location>
        <position position="12"/>
    </location>
    <ligand>
        <name>a divalent metal cation</name>
        <dbReference type="ChEBI" id="CHEBI:60240"/>
    </ligand>
</feature>
<feature type="domain" description="Survival protein SurE-like phosphatase/nucleotidase" evidence="6">
    <location>
        <begin position="8"/>
        <end position="201"/>
    </location>
</feature>
<name>A0ABQ5Q6W2_9BACT</name>
<dbReference type="InterPro" id="IPR036523">
    <property type="entry name" value="SurE-like_sf"/>
</dbReference>
<proteinExistence type="inferred from homology"/>
<evidence type="ECO:0000313" key="7">
    <source>
        <dbReference type="EMBL" id="GLH70353.1"/>
    </source>
</evidence>
<comment type="cofactor">
    <cofactor evidence="5">
        <name>a divalent metal cation</name>
        <dbReference type="ChEBI" id="CHEBI:60240"/>
    </cofactor>
    <text evidence="5">Binds 1 divalent metal cation per subunit.</text>
</comment>
<keyword evidence="5" id="KW-0963">Cytoplasm</keyword>
<evidence type="ECO:0000256" key="1">
    <source>
        <dbReference type="ARBA" id="ARBA00000815"/>
    </source>
</evidence>
<dbReference type="HAMAP" id="MF_00060">
    <property type="entry name" value="SurE"/>
    <property type="match status" value="1"/>
</dbReference>
<dbReference type="EMBL" id="BSDD01000003">
    <property type="protein sequence ID" value="GLH70353.1"/>
    <property type="molecule type" value="Genomic_DNA"/>
</dbReference>
<evidence type="ECO:0000256" key="2">
    <source>
        <dbReference type="ARBA" id="ARBA00011062"/>
    </source>
</evidence>
<dbReference type="PANTHER" id="PTHR30457">
    <property type="entry name" value="5'-NUCLEOTIDASE SURE"/>
    <property type="match status" value="1"/>
</dbReference>
<comment type="function">
    <text evidence="5">Nucleotidase that shows phosphatase activity on nucleoside 5'-monophosphates.</text>
</comment>
<keyword evidence="5" id="KW-0547">Nucleotide-binding</keyword>
<dbReference type="EC" id="3.1.3.5" evidence="5"/>
<protein>
    <recommendedName>
        <fullName evidence="5">5'-nucleotidase SurE</fullName>
        <ecNumber evidence="5">3.1.3.5</ecNumber>
    </recommendedName>
    <alternativeName>
        <fullName evidence="5">Nucleoside 5'-monophosphate phosphohydrolase</fullName>
    </alternativeName>
</protein>
<sequence>MTHRPLFLLTNDDGIHSPGLRAAARAVRDLGDVLVVAPATQQTAMGRSFTGRPDAALEPVPFEVDGHALRAYACEGSPASVVRHGLSVLCRDRRPDLLVSGINYGENVGISIGASGTVGAAMEAAARGIPALAASQQMHPDHFMRHEAQDWSASEHFLRLFARKLLAARLPQDVDLVKLDVPEDATPATPWRLSRLSRQRYFEMVLDDPGLHSRLRDGRITVQVDQAALEPDSDVHALVRERVVAVTPLSLDATSRADFGALREALGD</sequence>
<keyword evidence="3 5" id="KW-0479">Metal-binding</keyword>
<evidence type="ECO:0000313" key="8">
    <source>
        <dbReference type="Proteomes" id="UP001165089"/>
    </source>
</evidence>
<comment type="caution">
    <text evidence="7">The sequence shown here is derived from an EMBL/GenBank/DDBJ whole genome shotgun (WGS) entry which is preliminary data.</text>
</comment>
<comment type="catalytic activity">
    <reaction evidence="1 5">
        <text>a ribonucleoside 5'-phosphate + H2O = a ribonucleoside + phosphate</text>
        <dbReference type="Rhea" id="RHEA:12484"/>
        <dbReference type="ChEBI" id="CHEBI:15377"/>
        <dbReference type="ChEBI" id="CHEBI:18254"/>
        <dbReference type="ChEBI" id="CHEBI:43474"/>
        <dbReference type="ChEBI" id="CHEBI:58043"/>
        <dbReference type="EC" id="3.1.3.5"/>
    </reaction>
</comment>
<dbReference type="PANTHER" id="PTHR30457:SF0">
    <property type="entry name" value="PHOSPHATASE, PUTATIVE (AFU_ORTHOLOGUE AFUA_4G01070)-RELATED"/>
    <property type="match status" value="1"/>
</dbReference>
<evidence type="ECO:0000256" key="5">
    <source>
        <dbReference type="HAMAP-Rule" id="MF_00060"/>
    </source>
</evidence>
<dbReference type="InterPro" id="IPR002828">
    <property type="entry name" value="SurE-like_Pase/nucleotidase"/>
</dbReference>
<organism evidence="7 8">
    <name type="scientific">Geothrix rubra</name>
    <dbReference type="NCBI Taxonomy" id="2927977"/>
    <lineage>
        <taxon>Bacteria</taxon>
        <taxon>Pseudomonadati</taxon>
        <taxon>Acidobacteriota</taxon>
        <taxon>Holophagae</taxon>
        <taxon>Holophagales</taxon>
        <taxon>Holophagaceae</taxon>
        <taxon>Geothrix</taxon>
    </lineage>
</organism>
<gene>
    <name evidence="5" type="primary">surE</name>
    <name evidence="7" type="ORF">GETHPA_18860</name>
</gene>
<feature type="binding site" evidence="5">
    <location>
        <position position="13"/>
    </location>
    <ligand>
        <name>a divalent metal cation</name>
        <dbReference type="ChEBI" id="CHEBI:60240"/>
    </ligand>
</feature>